<dbReference type="PANTHER" id="PTHR45228:SF4">
    <property type="entry name" value="LIPOPROTEIN"/>
    <property type="match status" value="1"/>
</dbReference>
<dbReference type="SMART" id="SM00471">
    <property type="entry name" value="HDc"/>
    <property type="match status" value="1"/>
</dbReference>
<dbReference type="NCBIfam" id="TIGR00277">
    <property type="entry name" value="HDIG"/>
    <property type="match status" value="1"/>
</dbReference>
<dbReference type="Proteomes" id="UP001652445">
    <property type="component" value="Unassembled WGS sequence"/>
</dbReference>
<keyword evidence="1" id="KW-0472">Membrane</keyword>
<dbReference type="Gene3D" id="1.10.3210.10">
    <property type="entry name" value="Hypothetical protein af1432"/>
    <property type="match status" value="1"/>
</dbReference>
<accession>A0ABT2UAM7</accession>
<feature type="domain" description="HD-GYP" evidence="2">
    <location>
        <begin position="272"/>
        <end position="467"/>
    </location>
</feature>
<evidence type="ECO:0000256" key="1">
    <source>
        <dbReference type="SAM" id="Phobius"/>
    </source>
</evidence>
<dbReference type="InterPro" id="IPR003607">
    <property type="entry name" value="HD/PDEase_dom"/>
</dbReference>
<keyword evidence="4" id="KW-1185">Reference proteome</keyword>
<feature type="transmembrane region" description="Helical" evidence="1">
    <location>
        <begin position="139"/>
        <end position="160"/>
    </location>
</feature>
<keyword evidence="1" id="KW-0812">Transmembrane</keyword>
<dbReference type="PROSITE" id="PS51832">
    <property type="entry name" value="HD_GYP"/>
    <property type="match status" value="1"/>
</dbReference>
<name>A0ABT2UAM7_9BACL</name>
<feature type="transmembrane region" description="Helical" evidence="1">
    <location>
        <begin position="69"/>
        <end position="88"/>
    </location>
</feature>
<gene>
    <name evidence="3" type="ORF">OB236_05850</name>
</gene>
<dbReference type="Pfam" id="PF13487">
    <property type="entry name" value="HD_5"/>
    <property type="match status" value="1"/>
</dbReference>
<feature type="transmembrane region" description="Helical" evidence="1">
    <location>
        <begin position="172"/>
        <end position="190"/>
    </location>
</feature>
<dbReference type="CDD" id="cd00077">
    <property type="entry name" value="HDc"/>
    <property type="match status" value="1"/>
</dbReference>
<feature type="transmembrane region" description="Helical" evidence="1">
    <location>
        <begin position="7"/>
        <end position="26"/>
    </location>
</feature>
<feature type="transmembrane region" description="Helical" evidence="1">
    <location>
        <begin position="226"/>
        <end position="247"/>
    </location>
</feature>
<reference evidence="3 4" key="1">
    <citation type="submission" date="2022-09" db="EMBL/GenBank/DDBJ databases">
        <authorList>
            <person name="Han X.L."/>
            <person name="Wang Q."/>
            <person name="Lu T."/>
        </authorList>
    </citation>
    <scope>NUCLEOTIDE SEQUENCE [LARGE SCALE GENOMIC DNA]</scope>
    <source>
        <strain evidence="3 4">WQ 127069</strain>
    </source>
</reference>
<sequence length="484" mass="54466">MKFRELTGPLVAITLPFLVFNLLKFNPLLDVRFAVPRGHFYIVSSVALLASIIAIAVGISGSRVRNIKISFLAMAFISLAEIFSVHGLSTPNMLIHMSHLPGVAAQGSVLLASFWLWLSSVSSDNGFIVRLSKWRQWLVPVWTVGLGLIGVAALSFSHLIEWIPLDGLVSKWLSTGAVMVLNGMTMYRYHQSYRYSRFPLQAAIVYSCCWMINAQLIMVLGETWLLSWWLYHFLLLASMMVMLYGLFKQYAANQSMTLVIRSLFTNDPVERITSCLSPSVKELVLATEIKDMYTAGHNFRVTMYALRLAEEMLLKPEQLRALSQGAIVHDVGKNTIPDAILNKPGRLTTEERIIIETHPVKGYEMCRNLGFMKEELDIIRSHHEKWDGTGYPDRLQGEEIPLLARIVAVADVYDALTSTRSYRKAWSHEEAISFLKEHSGSHFDPLCVQAWVNVSNRDPEVYRLPSSLTSPLSTSVPSSHKGAF</sequence>
<keyword evidence="1" id="KW-1133">Transmembrane helix</keyword>
<organism evidence="3 4">
    <name type="scientific">Paenibacillus baimaensis</name>
    <dbReference type="NCBI Taxonomy" id="2982185"/>
    <lineage>
        <taxon>Bacteria</taxon>
        <taxon>Bacillati</taxon>
        <taxon>Bacillota</taxon>
        <taxon>Bacilli</taxon>
        <taxon>Bacillales</taxon>
        <taxon>Paenibacillaceae</taxon>
        <taxon>Paenibacillus</taxon>
    </lineage>
</organism>
<dbReference type="InterPro" id="IPR006675">
    <property type="entry name" value="HDIG_dom"/>
</dbReference>
<dbReference type="InterPro" id="IPR037522">
    <property type="entry name" value="HD_GYP_dom"/>
</dbReference>
<dbReference type="PANTHER" id="PTHR45228">
    <property type="entry name" value="CYCLIC DI-GMP PHOSPHODIESTERASE TM_0186-RELATED"/>
    <property type="match status" value="1"/>
</dbReference>
<feature type="transmembrane region" description="Helical" evidence="1">
    <location>
        <begin position="38"/>
        <end position="57"/>
    </location>
</feature>
<comment type="caution">
    <text evidence="3">The sequence shown here is derived from an EMBL/GenBank/DDBJ whole genome shotgun (WGS) entry which is preliminary data.</text>
</comment>
<protein>
    <submittedName>
        <fullName evidence="3">HD-GYP domain-containing protein</fullName>
    </submittedName>
</protein>
<evidence type="ECO:0000313" key="3">
    <source>
        <dbReference type="EMBL" id="MCU6791650.1"/>
    </source>
</evidence>
<proteinExistence type="predicted"/>
<dbReference type="InterPro" id="IPR052020">
    <property type="entry name" value="Cyclic_di-GMP/3'3'-cGAMP_PDE"/>
</dbReference>
<evidence type="ECO:0000259" key="2">
    <source>
        <dbReference type="PROSITE" id="PS51832"/>
    </source>
</evidence>
<dbReference type="RefSeq" id="WP_262683172.1">
    <property type="nucleotide sequence ID" value="NZ_JAOQIO010000011.1"/>
</dbReference>
<feature type="transmembrane region" description="Helical" evidence="1">
    <location>
        <begin position="100"/>
        <end position="118"/>
    </location>
</feature>
<feature type="transmembrane region" description="Helical" evidence="1">
    <location>
        <begin position="202"/>
        <end position="220"/>
    </location>
</feature>
<dbReference type="SUPFAM" id="SSF109604">
    <property type="entry name" value="HD-domain/PDEase-like"/>
    <property type="match status" value="1"/>
</dbReference>
<dbReference type="EMBL" id="JAOQIO010000011">
    <property type="protein sequence ID" value="MCU6791650.1"/>
    <property type="molecule type" value="Genomic_DNA"/>
</dbReference>
<evidence type="ECO:0000313" key="4">
    <source>
        <dbReference type="Proteomes" id="UP001652445"/>
    </source>
</evidence>